<evidence type="ECO:0000313" key="1">
    <source>
        <dbReference type="EMBL" id="QNR25151.1"/>
    </source>
</evidence>
<proteinExistence type="predicted"/>
<protein>
    <submittedName>
        <fullName evidence="1">Uncharacterized protein</fullName>
    </submittedName>
</protein>
<organism evidence="1 2">
    <name type="scientific">Croceimicrobium hydrocarbonivorans</name>
    <dbReference type="NCBI Taxonomy" id="2761580"/>
    <lineage>
        <taxon>Bacteria</taxon>
        <taxon>Pseudomonadati</taxon>
        <taxon>Bacteroidota</taxon>
        <taxon>Flavobacteriia</taxon>
        <taxon>Flavobacteriales</taxon>
        <taxon>Owenweeksiaceae</taxon>
        <taxon>Croceimicrobium</taxon>
    </lineage>
</organism>
<keyword evidence="2" id="KW-1185">Reference proteome</keyword>
<dbReference type="Proteomes" id="UP000516305">
    <property type="component" value="Chromosome"/>
</dbReference>
<sequence>MEEIKSYLLEFIWSAKDVSEFEQWLYQQDPVECTKLLGNESYTELISFNYTKISPEQLKKFIKTLLSDGLIQEFEQEFEKRKSGLIRGICVKQTALDYYAKENRDWKVEIGKNYNFLTIQLGIKRGNHSALLKYIDSSNFFQPSGFVPMELFELDLTNIPDSYSRVLNEENETTIELEAFSYTKYEATQYSFWEDFYNDDPKALKTYFETLEKFGIRNDC</sequence>
<reference evidence="1 2" key="1">
    <citation type="submission" date="2020-08" db="EMBL/GenBank/DDBJ databases">
        <title>Croceimicrobium hydrocarbonivorans gen. nov., sp. nov., a novel marine bacterium isolated from a bacterial consortium that degrades polyethylene terephthalate.</title>
        <authorList>
            <person name="Liu R."/>
        </authorList>
    </citation>
    <scope>NUCLEOTIDE SEQUENCE [LARGE SCALE GENOMIC DNA]</scope>
    <source>
        <strain evidence="1 2">A20-9</strain>
    </source>
</reference>
<evidence type="ECO:0000313" key="2">
    <source>
        <dbReference type="Proteomes" id="UP000516305"/>
    </source>
</evidence>
<dbReference type="EMBL" id="CP060139">
    <property type="protein sequence ID" value="QNR25151.1"/>
    <property type="molecule type" value="Genomic_DNA"/>
</dbReference>
<dbReference type="RefSeq" id="WP_210759677.1">
    <property type="nucleotide sequence ID" value="NZ_CP060139.1"/>
</dbReference>
<dbReference type="KEGG" id="chyd:H4K34_04750"/>
<dbReference type="AlphaFoldDB" id="A0A7H0VHF3"/>
<gene>
    <name evidence="1" type="ORF">H4K34_04750</name>
</gene>
<accession>A0A7H0VHF3</accession>
<name>A0A7H0VHF3_9FLAO</name>